<feature type="region of interest" description="Disordered" evidence="5">
    <location>
        <begin position="1421"/>
        <end position="1569"/>
    </location>
</feature>
<organism evidence="8 9">
    <name type="scientific">Plectus sambesii</name>
    <dbReference type="NCBI Taxonomy" id="2011161"/>
    <lineage>
        <taxon>Eukaryota</taxon>
        <taxon>Metazoa</taxon>
        <taxon>Ecdysozoa</taxon>
        <taxon>Nematoda</taxon>
        <taxon>Chromadorea</taxon>
        <taxon>Plectida</taxon>
        <taxon>Plectina</taxon>
        <taxon>Plectoidea</taxon>
        <taxon>Plectidae</taxon>
        <taxon>Plectus</taxon>
    </lineage>
</organism>
<evidence type="ECO:0000259" key="6">
    <source>
        <dbReference type="PROSITE" id="PS50026"/>
    </source>
</evidence>
<dbReference type="Gene3D" id="2.10.25.10">
    <property type="entry name" value="Laminin"/>
    <property type="match status" value="3"/>
</dbReference>
<dbReference type="InterPro" id="IPR036465">
    <property type="entry name" value="vWFA_dom_sf"/>
</dbReference>
<keyword evidence="2" id="KW-0964">Secreted</keyword>
<evidence type="ECO:0000256" key="4">
    <source>
        <dbReference type="PROSITE-ProRule" id="PRU00076"/>
    </source>
</evidence>
<feature type="domain" description="EGF-like" evidence="6">
    <location>
        <begin position="899"/>
        <end position="933"/>
    </location>
</feature>
<feature type="domain" description="EGF-like" evidence="6">
    <location>
        <begin position="1384"/>
        <end position="1416"/>
    </location>
</feature>
<dbReference type="PROSITE" id="PS00022">
    <property type="entry name" value="EGF_1"/>
    <property type="match status" value="3"/>
</dbReference>
<evidence type="ECO:0000259" key="7">
    <source>
        <dbReference type="PROSITE" id="PS50234"/>
    </source>
</evidence>
<dbReference type="SMART" id="SM00181">
    <property type="entry name" value="EGF"/>
    <property type="match status" value="3"/>
</dbReference>
<dbReference type="PROSITE" id="PS50026">
    <property type="entry name" value="EGF_3"/>
    <property type="match status" value="3"/>
</dbReference>
<keyword evidence="4" id="KW-0245">EGF-like domain</keyword>
<dbReference type="PROSITE" id="PS50234">
    <property type="entry name" value="VWFA"/>
    <property type="match status" value="1"/>
</dbReference>
<evidence type="ECO:0000313" key="8">
    <source>
        <dbReference type="Proteomes" id="UP000887566"/>
    </source>
</evidence>
<dbReference type="SUPFAM" id="SSF53300">
    <property type="entry name" value="vWA-like"/>
    <property type="match status" value="1"/>
</dbReference>
<dbReference type="PANTHER" id="PTHR47324:SF3">
    <property type="entry name" value="EGF-LIKE DOMAIN-CONTAINING PROTEIN"/>
    <property type="match status" value="1"/>
</dbReference>
<protein>
    <submittedName>
        <fullName evidence="9">Uncharacterized protein</fullName>
    </submittedName>
</protein>
<feature type="disulfide bond" evidence="4">
    <location>
        <begin position="422"/>
        <end position="439"/>
    </location>
</feature>
<comment type="caution">
    <text evidence="4">Lacks conserved residue(s) required for the propagation of feature annotation.</text>
</comment>
<proteinExistence type="predicted"/>
<dbReference type="InterPro" id="IPR053295">
    <property type="entry name" value="Innate_immunity_reg"/>
</dbReference>
<dbReference type="InterPro" id="IPR006582">
    <property type="entry name" value="MD_domain"/>
</dbReference>
<feature type="disulfide bond" evidence="4">
    <location>
        <begin position="923"/>
        <end position="932"/>
    </location>
</feature>
<dbReference type="InterPro" id="IPR056861">
    <property type="entry name" value="HMCN1-like_VWA"/>
</dbReference>
<dbReference type="InterPro" id="IPR057085">
    <property type="entry name" value="Ig_Irg-7"/>
</dbReference>
<dbReference type="WBParaSite" id="PSAMB.scaffold3017size20012.g19986.t1">
    <property type="protein sequence ID" value="PSAMB.scaffold3017size20012.g19986.t1"/>
    <property type="gene ID" value="PSAMB.scaffold3017size20012.g19986"/>
</dbReference>
<keyword evidence="3" id="KW-0732">Signal</keyword>
<dbReference type="InterPro" id="IPR002035">
    <property type="entry name" value="VWF_A"/>
</dbReference>
<evidence type="ECO:0000256" key="3">
    <source>
        <dbReference type="ARBA" id="ARBA00022729"/>
    </source>
</evidence>
<evidence type="ECO:0000313" key="9">
    <source>
        <dbReference type="WBParaSite" id="PSAMB.scaffold3017size20012.g19986.t1"/>
    </source>
</evidence>
<dbReference type="Pfam" id="PF00092">
    <property type="entry name" value="VWA"/>
    <property type="match status" value="1"/>
</dbReference>
<accession>A0A914W2Y1</accession>
<keyword evidence="4" id="KW-1015">Disulfide bond</keyword>
<keyword evidence="8" id="KW-1185">Reference proteome</keyword>
<reference evidence="9" key="1">
    <citation type="submission" date="2022-11" db="UniProtKB">
        <authorList>
            <consortium name="WormBaseParasite"/>
        </authorList>
    </citation>
    <scope>IDENTIFICATION</scope>
</reference>
<feature type="disulfide bond" evidence="4">
    <location>
        <begin position="441"/>
        <end position="450"/>
    </location>
</feature>
<comment type="subcellular location">
    <subcellularLocation>
        <location evidence="1">Secreted</location>
    </subcellularLocation>
</comment>
<sequence length="1770" mass="189061">MVYDVTNLISATVNITNFFQSTKPGYFDSFQITSILGYDSGNSTYLNSVVYTRPEDFVLGVENSQMTGGDAYQPILTGILSALSNSRMIHAQSPVYIFADSMASDIQLESMVIQTALSWGTQLFFIISQPPSSQYPFDRNDDGVHVYYRLARATQGEVFFIGSLKNLVAPVIQTVMPYQYDTETIINTNKLNCTVKNHQSIIIDAGASAAYVYAVGGSLVLMTDNSQHLTPANVTIGTVPNTVLEIFVLDPSVKSITFYATSSNPCSYRVFVASNSSVEVGYTNNVNIDAYSAVANAGYPQNLVAKVNVPNWTNMSVSFLAEDDQTPLFAPTKYITRAGSCAFPLLFDPWPMCTVGPFNALVYINSPSGTIQRTLPGYCFPAQPPPTQPPTPPNCQNGGTPLTSACACPELYTGTNCEITLCINGATPNPAQAPGQPACFCMPGYTGPHCDHLQCNPNSPLPSFDLSQKTLAVVVQQTFTMSAAITEMAKAVANITTVFAAQNPGYFSNFTLTTFLTRTVLNGPQNQVTINTTFYSDGAQFAQAAHLGGAFTQATTHPAMEALYYTLVDLQGNIIIKPRSPVFILLDSEPSDVQYMSQVQDVIMQTQTPLYFIITSPYHAMTSCLSPTGPGMLALRQLAAASGGFVLNFCNQTFSDAAVQQFMTNLGSIQYRLETISQIDLIDCSGGIQEPFGVESTVAIYYVSLQSNGGTVSLKSLDGTTKPQTPYQSLPGFKLYRLSGLSANIYSVIVSGASGACSLRVQEPSFLSVFYGFTPDPSIDAQSNVAMLGKLEHPVAHLSTALQSPPELTVAITDQDYRALYYSSSEIRNDLCHYDYFMTGGFMCAHPFQYFYVKFIINGDVQAQRTLIGYCKGVQPGTCLNGGAYNPVIAQCQCYGSWTGQFCQTPMCFNGGNVRMQDQACICPPGFNGDHCELGSCSSFNLLAWGAPPVFIYKSIAFVVQNTPDSAQMRQKLVNAMSTYLYNSVVNQEKQFILVTFTTTSVSNVISTSDSKVFAAVFNQTLAPGTLDDEGVPAGKDLQPAKVLEGLLAAVELTLVQPAIIFVFSDVSPAVNGNANTELLVRLGQANIQVNFIVLPSPQPIAANDPGTYIMNQLAAYTDGRVLYVTPANLDTLVGTYLAATADENGFVSEYGFSNCTIDGNVAYFPIESSAGWFSVVVVGYMAQVQLWDPFGHSIALNDSNIALNDPGTFIIAIFKGTVDHFAGYWTVSVKSSSPLAGACNVQIRVASSLQVTLGYVLDPMSDFPTTQPYAGVNTTNRVIASIPGQNAGAVTLTYFKAYTITGIHQIILTDTAAMHKRDSSCAYQWYSDIFSSPKTGFGAEIIGIDSLGFAFKRVQGDYFIPPNCLNGGHPNSYGGCDCTSNWNGLDCSVPICLNGGTLDISVCNCATGYYGVNCQSVVTAPSSTTASPTTTTTPSPTTTTTAAMPPTTTTTAAQPPTTTTTAAMPPTTTTTAGQPPTTTTTAAQPPTTTTTAAMPPTTTTTAAMPPTTTTTAAQPPTTTTTAAQPPTTTTTAAQPPTTTTTAGQPPTTTTTAPQPPTTTTTAMPPSTTTTAGCNLKTAQYDVVFYFDVSRSGKTATLPWQKNIATTYTQNFAFDKTLSQFLPASYATDAFIFGKFDTFINQNEFEQLVNASVGNLGIDQNYLNLGQAFKTLNNNALNPQDGLRPNSNHLIIFFASKTIDDMAMAQQMATAFRNMNPPFHILGIASNAGVAANIAPIVGGAGCVTSLGSASDVPKVVSWLVQKACSQSFC</sequence>
<dbReference type="Proteomes" id="UP000887566">
    <property type="component" value="Unplaced"/>
</dbReference>
<dbReference type="InterPro" id="IPR000742">
    <property type="entry name" value="EGF"/>
</dbReference>
<name>A0A914W2Y1_9BILA</name>
<dbReference type="Pfam" id="PF24415">
    <property type="entry name" value="Ig_Irg-7"/>
    <property type="match status" value="1"/>
</dbReference>
<feature type="domain" description="EGF-like" evidence="6">
    <location>
        <begin position="413"/>
        <end position="451"/>
    </location>
</feature>
<feature type="disulfide bond" evidence="4">
    <location>
        <begin position="1406"/>
        <end position="1415"/>
    </location>
</feature>
<dbReference type="SMART" id="SM00604">
    <property type="entry name" value="MD"/>
    <property type="match status" value="1"/>
</dbReference>
<feature type="domain" description="VWFA" evidence="7">
    <location>
        <begin position="1582"/>
        <end position="1764"/>
    </location>
</feature>
<evidence type="ECO:0000256" key="5">
    <source>
        <dbReference type="SAM" id="MobiDB-lite"/>
    </source>
</evidence>
<evidence type="ECO:0000256" key="2">
    <source>
        <dbReference type="ARBA" id="ARBA00022525"/>
    </source>
</evidence>
<evidence type="ECO:0000256" key="1">
    <source>
        <dbReference type="ARBA" id="ARBA00004613"/>
    </source>
</evidence>
<dbReference type="Pfam" id="PF25106">
    <property type="entry name" value="VWA_4"/>
    <property type="match status" value="1"/>
</dbReference>
<dbReference type="Gene3D" id="3.40.50.410">
    <property type="entry name" value="von Willebrand factor, type A domain"/>
    <property type="match status" value="1"/>
</dbReference>
<dbReference type="PROSITE" id="PS01186">
    <property type="entry name" value="EGF_2"/>
    <property type="match status" value="3"/>
</dbReference>
<dbReference type="PANTHER" id="PTHR47324">
    <property type="entry name" value="PROTEIN IRG-7-RELATED"/>
    <property type="match status" value="1"/>
</dbReference>